<evidence type="ECO:0000313" key="3">
    <source>
        <dbReference type="Proteomes" id="UP000813427"/>
    </source>
</evidence>
<protein>
    <submittedName>
        <fullName evidence="2">Uncharacterized protein</fullName>
    </submittedName>
</protein>
<dbReference type="AlphaFoldDB" id="A0A8K0W9M7"/>
<organism evidence="2 3">
    <name type="scientific">Fusarium tricinctum</name>
    <dbReference type="NCBI Taxonomy" id="61284"/>
    <lineage>
        <taxon>Eukaryota</taxon>
        <taxon>Fungi</taxon>
        <taxon>Dikarya</taxon>
        <taxon>Ascomycota</taxon>
        <taxon>Pezizomycotina</taxon>
        <taxon>Sordariomycetes</taxon>
        <taxon>Hypocreomycetidae</taxon>
        <taxon>Hypocreales</taxon>
        <taxon>Nectriaceae</taxon>
        <taxon>Fusarium</taxon>
        <taxon>Fusarium tricinctum species complex</taxon>
    </lineage>
</organism>
<dbReference type="EMBL" id="JAGPXF010000005">
    <property type="protein sequence ID" value="KAH7241216.1"/>
    <property type="molecule type" value="Genomic_DNA"/>
</dbReference>
<dbReference type="Proteomes" id="UP000813427">
    <property type="component" value="Unassembled WGS sequence"/>
</dbReference>
<proteinExistence type="predicted"/>
<accession>A0A8K0W9M7</accession>
<keyword evidence="3" id="KW-1185">Reference proteome</keyword>
<feature type="compositionally biased region" description="Basic and acidic residues" evidence="1">
    <location>
        <begin position="1"/>
        <end position="17"/>
    </location>
</feature>
<name>A0A8K0W9M7_9HYPO</name>
<evidence type="ECO:0000256" key="1">
    <source>
        <dbReference type="SAM" id="MobiDB-lite"/>
    </source>
</evidence>
<reference evidence="2" key="1">
    <citation type="journal article" date="2021" name="Nat. Commun.">
        <title>Genetic determinants of endophytism in the Arabidopsis root mycobiome.</title>
        <authorList>
            <person name="Mesny F."/>
            <person name="Miyauchi S."/>
            <person name="Thiergart T."/>
            <person name="Pickel B."/>
            <person name="Atanasova L."/>
            <person name="Karlsson M."/>
            <person name="Huettel B."/>
            <person name="Barry K.W."/>
            <person name="Haridas S."/>
            <person name="Chen C."/>
            <person name="Bauer D."/>
            <person name="Andreopoulos W."/>
            <person name="Pangilinan J."/>
            <person name="LaButti K."/>
            <person name="Riley R."/>
            <person name="Lipzen A."/>
            <person name="Clum A."/>
            <person name="Drula E."/>
            <person name="Henrissat B."/>
            <person name="Kohler A."/>
            <person name="Grigoriev I.V."/>
            <person name="Martin F.M."/>
            <person name="Hacquard S."/>
        </authorList>
    </citation>
    <scope>NUCLEOTIDE SEQUENCE</scope>
    <source>
        <strain evidence="2">MPI-SDFR-AT-0068</strain>
    </source>
</reference>
<feature type="region of interest" description="Disordered" evidence="1">
    <location>
        <begin position="1"/>
        <end position="29"/>
    </location>
</feature>
<evidence type="ECO:0000313" key="2">
    <source>
        <dbReference type="EMBL" id="KAH7241216.1"/>
    </source>
</evidence>
<sequence length="356" mass="39646">MSHPEHPEHPRPYHGDPRVPQAAGHGESYPAGSYELYPYIRREAERAREVTEGKPWMKCFEGFLTLETAYKAGEGVLAHSPYGEKSAQDQAKYIALAMRTTDTGCTDNVSGFFKKLLSGPYKAQRQDALRGGLYLAVELLTMTRPSTTQPIITNQLLGHIVDTTRSVSSQGSGDTCRLPFDKMTQDHKIVAELQKVRDVVDPILESLEMSAEDAALYREWVSYPDAALWKAVGESIRSLEPSVFHVESLVLLNALGACSSTEILFSPEKHMNAASDTLLEASTKRFNSTLSKATQTHTPRDVYNIAMQDAYYEILLRLSYGTEGFSKHRQLLSRQISTAIVIQTYAHLREGHPPPS</sequence>
<comment type="caution">
    <text evidence="2">The sequence shown here is derived from an EMBL/GenBank/DDBJ whole genome shotgun (WGS) entry which is preliminary data.</text>
</comment>
<gene>
    <name evidence="2" type="ORF">BKA59DRAFT_512747</name>
</gene>